<name>A0A4V1AN29_9BACL</name>
<dbReference type="RefSeq" id="WP_134209973.1">
    <property type="nucleotide sequence ID" value="NZ_CP038015.1"/>
</dbReference>
<comment type="cofactor">
    <cofactor evidence="11 12">
        <name>FMNH2</name>
        <dbReference type="ChEBI" id="CHEBI:57618"/>
    </cofactor>
    <text evidence="11 12">Reduced FMN (FMNH(2)).</text>
</comment>
<feature type="binding site" evidence="11">
    <location>
        <begin position="316"/>
        <end position="320"/>
    </location>
    <ligand>
        <name>FMN</name>
        <dbReference type="ChEBI" id="CHEBI:58210"/>
    </ligand>
</feature>
<evidence type="ECO:0000313" key="14">
    <source>
        <dbReference type="Proteomes" id="UP000294292"/>
    </source>
</evidence>
<dbReference type="InterPro" id="IPR020541">
    <property type="entry name" value="Chorismate_synthase_CS"/>
</dbReference>
<accession>A0A4V1AN29</accession>
<dbReference type="Gene3D" id="3.60.150.10">
    <property type="entry name" value="Chorismate synthase AroC"/>
    <property type="match status" value="1"/>
</dbReference>
<dbReference type="NCBIfam" id="NF003793">
    <property type="entry name" value="PRK05382.1"/>
    <property type="match status" value="1"/>
</dbReference>
<evidence type="ECO:0000256" key="1">
    <source>
        <dbReference type="ARBA" id="ARBA00005044"/>
    </source>
</evidence>
<reference evidence="13 14" key="1">
    <citation type="submission" date="2019-03" db="EMBL/GenBank/DDBJ databases">
        <title>Complete genome sequence of Paenisporosarcina antarctica CGMCC 1.6503T.</title>
        <authorList>
            <person name="Rong J.-C."/>
            <person name="Chi N.-Y."/>
            <person name="Zhang Q.-F."/>
        </authorList>
    </citation>
    <scope>NUCLEOTIDE SEQUENCE [LARGE SCALE GENOMIC DNA]</scope>
    <source>
        <strain evidence="13 14">CGMCC 1.6503</strain>
    </source>
</reference>
<sequence>MRYLTAGESHGPQLTAIIEGLPAQLHITAEMINKDLKRRQGGHGRGRRMQIETDTVDITSGVRHGKTLGSPIALVVTNDDWKHWTHVMGIEPLVEGLNPEDVKRQITRPRPGHADLVGGMKYGHTDLRNVLERSSARETTVRVAVGAVAKQLLSELGISIVSHVTEIGGVKADVKKSESLSVSQIREIVEADPVYCVDQEASKLMVKAIDEAKENGDSIGGVVEVIVEGMPAGVGSYVHYDRKLDAKLAMAVMSINAFKGVEVGMGFEMARKPGSQVHDEIVWDQDQGYTRTTNRLGGLEGGMSTGMPIVIRGVMKPIPTLYKPLQSVDISTKEPFKASIERSDSCAVPAASVVAEHVVAWEIANAILEKFHSDQMPQLVDSINQHRAYTKEF</sequence>
<feature type="binding site" evidence="11">
    <location>
        <begin position="133"/>
        <end position="135"/>
    </location>
    <ligand>
        <name>FMN</name>
        <dbReference type="ChEBI" id="CHEBI:58210"/>
    </ligand>
</feature>
<dbReference type="PANTHER" id="PTHR21085">
    <property type="entry name" value="CHORISMATE SYNTHASE"/>
    <property type="match status" value="1"/>
</dbReference>
<feature type="binding site" evidence="11">
    <location>
        <position position="342"/>
    </location>
    <ligand>
        <name>FMN</name>
        <dbReference type="ChEBI" id="CHEBI:58210"/>
    </ligand>
</feature>
<comment type="similarity">
    <text evidence="2 11 12">Belongs to the chorismate synthase family.</text>
</comment>
<dbReference type="EMBL" id="CP038015">
    <property type="protein sequence ID" value="QBP41335.1"/>
    <property type="molecule type" value="Genomic_DNA"/>
</dbReference>
<dbReference type="CDD" id="cd07304">
    <property type="entry name" value="Chorismate_synthase"/>
    <property type="match status" value="1"/>
</dbReference>
<protein>
    <recommendedName>
        <fullName evidence="3 11">Chorismate synthase</fullName>
        <shortName evidence="11">CS</shortName>
        <ecNumber evidence="3 11">4.2.3.5</ecNumber>
    </recommendedName>
    <alternativeName>
        <fullName evidence="11">5-enolpyruvylshikimate-3-phosphate phospholyase</fullName>
    </alternativeName>
</protein>
<dbReference type="KEGG" id="panc:E2636_09420"/>
<feature type="binding site" evidence="11">
    <location>
        <position position="45"/>
    </location>
    <ligand>
        <name>NADP(+)</name>
        <dbReference type="ChEBI" id="CHEBI:58349"/>
    </ligand>
</feature>
<dbReference type="Pfam" id="PF01264">
    <property type="entry name" value="Chorismate_synt"/>
    <property type="match status" value="1"/>
</dbReference>
<keyword evidence="8 11" id="KW-0521">NADP</keyword>
<dbReference type="InterPro" id="IPR035904">
    <property type="entry name" value="Chorismate_synth_AroC_sf"/>
</dbReference>
<keyword evidence="14" id="KW-1185">Reference proteome</keyword>
<organism evidence="13 14">
    <name type="scientific">Paenisporosarcina antarctica</name>
    <dbReference type="NCBI Taxonomy" id="417367"/>
    <lineage>
        <taxon>Bacteria</taxon>
        <taxon>Bacillati</taxon>
        <taxon>Bacillota</taxon>
        <taxon>Bacilli</taxon>
        <taxon>Bacillales</taxon>
        <taxon>Caryophanaceae</taxon>
        <taxon>Paenisporosarcina</taxon>
    </lineage>
</organism>
<keyword evidence="6 11" id="KW-0288">FMN</keyword>
<evidence type="ECO:0000256" key="5">
    <source>
        <dbReference type="ARBA" id="ARBA00022630"/>
    </source>
</evidence>
<evidence type="ECO:0000256" key="6">
    <source>
        <dbReference type="ARBA" id="ARBA00022643"/>
    </source>
</evidence>
<dbReference type="PROSITE" id="PS00789">
    <property type="entry name" value="CHORISMATE_SYNTHASE_3"/>
    <property type="match status" value="1"/>
</dbReference>
<dbReference type="PROSITE" id="PS00788">
    <property type="entry name" value="CHORISMATE_SYNTHASE_2"/>
    <property type="match status" value="1"/>
</dbReference>
<dbReference type="PANTHER" id="PTHR21085:SF0">
    <property type="entry name" value="CHORISMATE SYNTHASE"/>
    <property type="match status" value="1"/>
</dbReference>
<dbReference type="GO" id="GO:0009073">
    <property type="term" value="P:aromatic amino acid family biosynthetic process"/>
    <property type="evidence" value="ECO:0007669"/>
    <property type="project" value="UniProtKB-KW"/>
</dbReference>
<dbReference type="GO" id="GO:0009423">
    <property type="term" value="P:chorismate biosynthetic process"/>
    <property type="evidence" value="ECO:0007669"/>
    <property type="project" value="UniProtKB-UniRule"/>
</dbReference>
<evidence type="ECO:0000256" key="3">
    <source>
        <dbReference type="ARBA" id="ARBA00013036"/>
    </source>
</evidence>
<dbReference type="InterPro" id="IPR000453">
    <property type="entry name" value="Chorismate_synth"/>
</dbReference>
<comment type="pathway">
    <text evidence="1 11 12">Metabolic intermediate biosynthesis; chorismate biosynthesis; chorismate from D-erythrose 4-phosphate and phosphoenolpyruvate: step 7/7.</text>
</comment>
<evidence type="ECO:0000256" key="11">
    <source>
        <dbReference type="HAMAP-Rule" id="MF_00300"/>
    </source>
</evidence>
<evidence type="ECO:0000256" key="12">
    <source>
        <dbReference type="RuleBase" id="RU000605"/>
    </source>
</evidence>
<dbReference type="NCBIfam" id="TIGR00033">
    <property type="entry name" value="aroC"/>
    <property type="match status" value="1"/>
</dbReference>
<dbReference type="AlphaFoldDB" id="A0A4V1AN29"/>
<keyword evidence="10 11" id="KW-0456">Lyase</keyword>
<keyword evidence="9 11" id="KW-0057">Aromatic amino acid biosynthesis</keyword>
<evidence type="ECO:0000256" key="9">
    <source>
        <dbReference type="ARBA" id="ARBA00023141"/>
    </source>
</evidence>
<dbReference type="PIRSF" id="PIRSF001456">
    <property type="entry name" value="Chorismate_synth"/>
    <property type="match status" value="1"/>
</dbReference>
<dbReference type="GO" id="GO:0005829">
    <property type="term" value="C:cytosol"/>
    <property type="evidence" value="ECO:0007669"/>
    <property type="project" value="TreeGrafter"/>
</dbReference>
<comment type="subunit">
    <text evidence="11">Homotetramer.</text>
</comment>
<dbReference type="SUPFAM" id="SSF103263">
    <property type="entry name" value="Chorismate synthase, AroC"/>
    <property type="match status" value="1"/>
</dbReference>
<keyword evidence="5 11" id="KW-0285">Flavoprotein</keyword>
<evidence type="ECO:0000256" key="7">
    <source>
        <dbReference type="ARBA" id="ARBA00022827"/>
    </source>
</evidence>
<dbReference type="GO" id="GO:0004107">
    <property type="term" value="F:chorismate synthase activity"/>
    <property type="evidence" value="ECO:0007669"/>
    <property type="project" value="UniProtKB-UniRule"/>
</dbReference>
<dbReference type="FunFam" id="3.60.150.10:FF:000002">
    <property type="entry name" value="Chorismate synthase"/>
    <property type="match status" value="1"/>
</dbReference>
<dbReference type="UniPathway" id="UPA00053">
    <property type="reaction ID" value="UER00090"/>
</dbReference>
<keyword evidence="4 11" id="KW-0028">Amino-acid biosynthesis</keyword>
<feature type="binding site" evidence="11">
    <location>
        <begin position="256"/>
        <end position="257"/>
    </location>
    <ligand>
        <name>FMN</name>
        <dbReference type="ChEBI" id="CHEBI:58210"/>
    </ligand>
</feature>
<comment type="catalytic activity">
    <reaction evidence="11 12">
        <text>5-O-(1-carboxyvinyl)-3-phosphoshikimate = chorismate + phosphate</text>
        <dbReference type="Rhea" id="RHEA:21020"/>
        <dbReference type="ChEBI" id="CHEBI:29748"/>
        <dbReference type="ChEBI" id="CHEBI:43474"/>
        <dbReference type="ChEBI" id="CHEBI:57701"/>
        <dbReference type="EC" id="4.2.3.5"/>
    </reaction>
</comment>
<dbReference type="GO" id="GO:0010181">
    <property type="term" value="F:FMN binding"/>
    <property type="evidence" value="ECO:0007669"/>
    <property type="project" value="TreeGrafter"/>
</dbReference>
<dbReference type="Proteomes" id="UP000294292">
    <property type="component" value="Chromosome"/>
</dbReference>
<evidence type="ECO:0000256" key="2">
    <source>
        <dbReference type="ARBA" id="ARBA00008014"/>
    </source>
</evidence>
<comment type="function">
    <text evidence="11">Catalyzes the anti-1,4-elimination of the C-3 phosphate and the C-6 proR hydrogen from 5-enolpyruvylshikimate-3-phosphate (EPSP) to yield chorismate, which is the branch point compound that serves as the starting substrate for the three terminal pathways of aromatic amino acid biosynthesis. This reaction introduces a second double bond into the aromatic ring system.</text>
</comment>
<dbReference type="PROSITE" id="PS00787">
    <property type="entry name" value="CHORISMATE_SYNTHASE_1"/>
    <property type="match status" value="1"/>
</dbReference>
<feature type="binding site" evidence="11">
    <location>
        <position position="301"/>
    </location>
    <ligand>
        <name>FMN</name>
        <dbReference type="ChEBI" id="CHEBI:58210"/>
    </ligand>
</feature>
<gene>
    <name evidence="11 13" type="primary">aroC</name>
    <name evidence="13" type="ORF">E2636_09420</name>
</gene>
<keyword evidence="7 11" id="KW-0274">FAD</keyword>
<proteinExistence type="inferred from homology"/>
<dbReference type="EC" id="4.2.3.5" evidence="3 11"/>
<dbReference type="GO" id="GO:0008652">
    <property type="term" value="P:amino acid biosynthetic process"/>
    <property type="evidence" value="ECO:0007669"/>
    <property type="project" value="UniProtKB-KW"/>
</dbReference>
<dbReference type="OrthoDB" id="9771806at2"/>
<evidence type="ECO:0000256" key="8">
    <source>
        <dbReference type="ARBA" id="ARBA00022857"/>
    </source>
</evidence>
<evidence type="ECO:0000256" key="4">
    <source>
        <dbReference type="ARBA" id="ARBA00022605"/>
    </source>
</evidence>
<dbReference type="HAMAP" id="MF_00300">
    <property type="entry name" value="Chorismate_synth"/>
    <property type="match status" value="1"/>
</dbReference>
<feature type="binding site" evidence="11">
    <location>
        <position position="39"/>
    </location>
    <ligand>
        <name>NADP(+)</name>
        <dbReference type="ChEBI" id="CHEBI:58349"/>
    </ligand>
</feature>
<evidence type="ECO:0000256" key="10">
    <source>
        <dbReference type="ARBA" id="ARBA00023239"/>
    </source>
</evidence>
<evidence type="ECO:0000313" key="13">
    <source>
        <dbReference type="EMBL" id="QBP41335.1"/>
    </source>
</evidence>